<keyword evidence="2" id="KW-1185">Reference proteome</keyword>
<dbReference type="STRING" id="1183438.GKIL_4460"/>
<evidence type="ECO:0000313" key="1">
    <source>
        <dbReference type="EMBL" id="AGY60706.1"/>
    </source>
</evidence>
<protein>
    <submittedName>
        <fullName evidence="1">Uncharacterized protein</fullName>
    </submittedName>
</protein>
<gene>
    <name evidence="1" type="ORF">GKIL_4460</name>
</gene>
<dbReference type="HOGENOM" id="CLU_1803437_0_0_3"/>
<sequence>MVSLAISLLLLLGAIPLMLTNNAHNISIVREDQQAAAHQIERETLYAAIQYAIADINNEGGSRQMQQDFPEAGLSVYLFTEPETIVGQTYPIIRIRATARPLTTNPQITPNFATNNTQVATAAFDPITRIATQVRYIDIQRSN</sequence>
<dbReference type="EMBL" id="CP003587">
    <property type="protein sequence ID" value="AGY60706.1"/>
    <property type="molecule type" value="Genomic_DNA"/>
</dbReference>
<reference evidence="1 2" key="1">
    <citation type="journal article" date="2013" name="PLoS ONE">
        <title>Cultivation and Complete Genome Sequencing of Gloeobacter kilaueensis sp. nov., from a Lava Cave in Kilauea Caldera, Hawai'i.</title>
        <authorList>
            <person name="Saw J.H."/>
            <person name="Schatz M."/>
            <person name="Brown M.V."/>
            <person name="Kunkel D.D."/>
            <person name="Foster J.S."/>
            <person name="Shick H."/>
            <person name="Christensen S."/>
            <person name="Hou S."/>
            <person name="Wan X."/>
            <person name="Donachie S.P."/>
        </authorList>
    </citation>
    <scope>NUCLEOTIDE SEQUENCE [LARGE SCALE GENOMIC DNA]</scope>
    <source>
        <strain evidence="2">JS</strain>
    </source>
</reference>
<dbReference type="Proteomes" id="UP000017396">
    <property type="component" value="Chromosome"/>
</dbReference>
<organism evidence="1 2">
    <name type="scientific">Gloeobacter kilaueensis (strain ATCC BAA-2537 / CCAP 1431/1 / ULC 316 / JS1)</name>
    <dbReference type="NCBI Taxonomy" id="1183438"/>
    <lineage>
        <taxon>Bacteria</taxon>
        <taxon>Bacillati</taxon>
        <taxon>Cyanobacteriota</taxon>
        <taxon>Cyanophyceae</taxon>
        <taxon>Gloeobacterales</taxon>
        <taxon>Gloeobacteraceae</taxon>
        <taxon>Gloeobacter</taxon>
    </lineage>
</organism>
<dbReference type="AlphaFoldDB" id="U5QP31"/>
<accession>U5QP31</accession>
<dbReference type="KEGG" id="glj:GKIL_4460"/>
<dbReference type="RefSeq" id="WP_023176098.1">
    <property type="nucleotide sequence ID" value="NC_022600.1"/>
</dbReference>
<name>U5QP31_GLOK1</name>
<evidence type="ECO:0000313" key="2">
    <source>
        <dbReference type="Proteomes" id="UP000017396"/>
    </source>
</evidence>
<proteinExistence type="predicted"/>